<accession>A0A1A9VA02</accession>
<feature type="signal peptide" evidence="1">
    <location>
        <begin position="1"/>
        <end position="28"/>
    </location>
</feature>
<keyword evidence="1" id="KW-0732">Signal</keyword>
<dbReference type="Proteomes" id="UP000078200">
    <property type="component" value="Unassembled WGS sequence"/>
</dbReference>
<dbReference type="VEuPathDB" id="VectorBase:GAUT030526"/>
<proteinExistence type="predicted"/>
<organism evidence="2 3">
    <name type="scientific">Glossina austeni</name>
    <name type="common">Savannah tsetse fly</name>
    <dbReference type="NCBI Taxonomy" id="7395"/>
    <lineage>
        <taxon>Eukaryota</taxon>
        <taxon>Metazoa</taxon>
        <taxon>Ecdysozoa</taxon>
        <taxon>Arthropoda</taxon>
        <taxon>Hexapoda</taxon>
        <taxon>Insecta</taxon>
        <taxon>Pterygota</taxon>
        <taxon>Neoptera</taxon>
        <taxon>Endopterygota</taxon>
        <taxon>Diptera</taxon>
        <taxon>Brachycera</taxon>
        <taxon>Muscomorpha</taxon>
        <taxon>Hippoboscoidea</taxon>
        <taxon>Glossinidae</taxon>
        <taxon>Glossina</taxon>
    </lineage>
</organism>
<evidence type="ECO:0000313" key="2">
    <source>
        <dbReference type="EnsemblMetazoa" id="GAUT030526-PA"/>
    </source>
</evidence>
<dbReference type="AlphaFoldDB" id="A0A1A9VA02"/>
<evidence type="ECO:0000313" key="3">
    <source>
        <dbReference type="Proteomes" id="UP000078200"/>
    </source>
</evidence>
<evidence type="ECO:0000256" key="1">
    <source>
        <dbReference type="SAM" id="SignalP"/>
    </source>
</evidence>
<name>A0A1A9VA02_GLOAU</name>
<protein>
    <submittedName>
        <fullName evidence="2">Uncharacterized protein</fullName>
    </submittedName>
</protein>
<reference evidence="2" key="1">
    <citation type="submission" date="2020-05" db="UniProtKB">
        <authorList>
            <consortium name="EnsemblMetazoa"/>
        </authorList>
    </citation>
    <scope>IDENTIFICATION</scope>
    <source>
        <strain evidence="2">TTRI</strain>
    </source>
</reference>
<feature type="chain" id="PRO_5008399188" evidence="1">
    <location>
        <begin position="29"/>
        <end position="127"/>
    </location>
</feature>
<keyword evidence="3" id="KW-1185">Reference proteome</keyword>
<sequence length="127" mass="14186">MLPSLRRSLAFKVLLSIWGLSLSPPTNSKSSEISSSSDISVGPRNSKFAITAASVSNIKVSLGCWIFLAGVRRPLKRLRIRKGLIYKVYKALPDLEALRNHSLFVKSVAVTEKHFCCNVLPKFYYDN</sequence>
<dbReference type="EnsemblMetazoa" id="GAUT030526-RA">
    <property type="protein sequence ID" value="GAUT030526-PA"/>
    <property type="gene ID" value="GAUT030526"/>
</dbReference>